<dbReference type="Proteomes" id="UP001152599">
    <property type="component" value="Unassembled WGS sequence"/>
</dbReference>
<proteinExistence type="predicted"/>
<name>A0A9X4MV84_9FLAO</name>
<dbReference type="InterPro" id="IPR038157">
    <property type="entry name" value="FeoA_core_dom"/>
</dbReference>
<dbReference type="EMBL" id="JANCMU010000001">
    <property type="protein sequence ID" value="MDG4945443.1"/>
    <property type="molecule type" value="Genomic_DNA"/>
</dbReference>
<comment type="caution">
    <text evidence="3">The sequence shown here is derived from an EMBL/GenBank/DDBJ whole genome shotgun (WGS) entry which is preliminary data.</text>
</comment>
<accession>A0A9X4MV84</accession>
<dbReference type="InterPro" id="IPR007167">
    <property type="entry name" value="Fe-transptr_FeoA-like"/>
</dbReference>
<dbReference type="AlphaFoldDB" id="A0A9X4MV84"/>
<dbReference type="SMART" id="SM00899">
    <property type="entry name" value="FeoA"/>
    <property type="match status" value="1"/>
</dbReference>
<feature type="domain" description="Ferrous iron transporter FeoA-like" evidence="2">
    <location>
        <begin position="2"/>
        <end position="75"/>
    </location>
</feature>
<evidence type="ECO:0000313" key="4">
    <source>
        <dbReference type="Proteomes" id="UP001152599"/>
    </source>
</evidence>
<dbReference type="GO" id="GO:0046914">
    <property type="term" value="F:transition metal ion binding"/>
    <property type="evidence" value="ECO:0007669"/>
    <property type="project" value="InterPro"/>
</dbReference>
<evidence type="ECO:0000259" key="2">
    <source>
        <dbReference type="SMART" id="SM00899"/>
    </source>
</evidence>
<organism evidence="3 4">
    <name type="scientific">Profundicola chukchiensis</name>
    <dbReference type="NCBI Taxonomy" id="2961959"/>
    <lineage>
        <taxon>Bacteria</taxon>
        <taxon>Pseudomonadati</taxon>
        <taxon>Bacteroidota</taxon>
        <taxon>Flavobacteriia</taxon>
        <taxon>Flavobacteriales</taxon>
        <taxon>Weeksellaceae</taxon>
        <taxon>Profundicola</taxon>
    </lineage>
</organism>
<evidence type="ECO:0000313" key="3">
    <source>
        <dbReference type="EMBL" id="MDG4945443.1"/>
    </source>
</evidence>
<dbReference type="SUPFAM" id="SSF50037">
    <property type="entry name" value="C-terminal domain of transcriptional repressors"/>
    <property type="match status" value="1"/>
</dbReference>
<dbReference type="RefSeq" id="WP_304420055.1">
    <property type="nucleotide sequence ID" value="NZ_JANCMU010000001.1"/>
</dbReference>
<gene>
    <name evidence="3" type="ORF">NMK71_03370</name>
</gene>
<evidence type="ECO:0000256" key="1">
    <source>
        <dbReference type="ARBA" id="ARBA00023004"/>
    </source>
</evidence>
<protein>
    <submittedName>
        <fullName evidence="3">Ferrous iron transport protein A</fullName>
    </submittedName>
</protein>
<reference evidence="3" key="1">
    <citation type="submission" date="2022-07" db="EMBL/GenBank/DDBJ databases">
        <title>Description and genome-wide analysis of Profundicola chukchiensis gen. nov., sp. nov., marine bacteria isolated from bottom sediments of the Chukchi Sea.</title>
        <authorList>
            <person name="Romanenko L."/>
            <person name="Otstavnykh N."/>
            <person name="Kurilenko V."/>
            <person name="Eremeev V."/>
            <person name="Velansky P."/>
            <person name="Mikhailov V."/>
            <person name="Isaeva M."/>
        </authorList>
    </citation>
    <scope>NUCLEOTIDE SEQUENCE</scope>
    <source>
        <strain evidence="3">KMM 9713</strain>
    </source>
</reference>
<keyword evidence="1" id="KW-0408">Iron</keyword>
<dbReference type="Pfam" id="PF04023">
    <property type="entry name" value="FeoA"/>
    <property type="match status" value="1"/>
</dbReference>
<dbReference type="Gene3D" id="2.30.30.90">
    <property type="match status" value="1"/>
</dbReference>
<keyword evidence="4" id="KW-1185">Reference proteome</keyword>
<dbReference type="InterPro" id="IPR008988">
    <property type="entry name" value="Transcriptional_repressor_C"/>
</dbReference>
<sequence>MTNLADLKKGERATILGFSTEDIPAKFLELGIVPGEDVEFRCSAPFNGPICISLCKTSCVLALGKSEASAVLVKKEK</sequence>